<dbReference type="EMBL" id="VJMJ01000138">
    <property type="protein sequence ID" value="KAF0731960.1"/>
    <property type="molecule type" value="Genomic_DNA"/>
</dbReference>
<evidence type="ECO:0000313" key="2">
    <source>
        <dbReference type="Proteomes" id="UP000481153"/>
    </source>
</evidence>
<proteinExistence type="predicted"/>
<protein>
    <submittedName>
        <fullName evidence="1">Uncharacterized protein</fullName>
    </submittedName>
</protein>
<evidence type="ECO:0000313" key="1">
    <source>
        <dbReference type="EMBL" id="KAF0731960.1"/>
    </source>
</evidence>
<sequence>MHAFHVAKVSVMAIGNAKKALHSYRATSMQNKVLSREMPCFLTIHCRNRSQTQQYFSCVNFRPEVKSSDIFLSQLQLDQMDYKLSLTDCEKGFYPLFPNVAWISADFDHDKVPFSGSFRLEYLDPFSVGFDATISTEEMSPSPMHIIAFLAGLLCTGLLLHRFLRYLSFYLETTSRTPLTQEFDVLSFTGPDTISLISPTNTTMASDKDSSLVIQEQTLPVFMPDNDERASLTAHSDVNNDLLHLAQQVGFIDSDNSPFLTLELEDDSVIVVPLLPEDGEL</sequence>
<reference evidence="1 2" key="1">
    <citation type="submission" date="2019-07" db="EMBL/GenBank/DDBJ databases">
        <title>Genomics analysis of Aphanomyces spp. identifies a new class of oomycete effector associated with host adaptation.</title>
        <authorList>
            <person name="Gaulin E."/>
        </authorList>
    </citation>
    <scope>NUCLEOTIDE SEQUENCE [LARGE SCALE GENOMIC DNA]</scope>
    <source>
        <strain evidence="1 2">ATCC 201684</strain>
    </source>
</reference>
<keyword evidence="2" id="KW-1185">Reference proteome</keyword>
<gene>
    <name evidence="1" type="ORF">Ae201684_010911</name>
</gene>
<organism evidence="1 2">
    <name type="scientific">Aphanomyces euteiches</name>
    <dbReference type="NCBI Taxonomy" id="100861"/>
    <lineage>
        <taxon>Eukaryota</taxon>
        <taxon>Sar</taxon>
        <taxon>Stramenopiles</taxon>
        <taxon>Oomycota</taxon>
        <taxon>Saprolegniomycetes</taxon>
        <taxon>Saprolegniales</taxon>
        <taxon>Verrucalvaceae</taxon>
        <taxon>Aphanomyces</taxon>
    </lineage>
</organism>
<dbReference type="Proteomes" id="UP000481153">
    <property type="component" value="Unassembled WGS sequence"/>
</dbReference>
<comment type="caution">
    <text evidence="1">The sequence shown here is derived from an EMBL/GenBank/DDBJ whole genome shotgun (WGS) entry which is preliminary data.</text>
</comment>
<dbReference type="AlphaFoldDB" id="A0A6G0WWU8"/>
<name>A0A6G0WWU8_9STRA</name>
<accession>A0A6G0WWU8</accession>